<evidence type="ECO:0000259" key="2">
    <source>
        <dbReference type="PROSITE" id="PS51746"/>
    </source>
</evidence>
<dbReference type="GO" id="GO:0004722">
    <property type="term" value="F:protein serine/threonine phosphatase activity"/>
    <property type="evidence" value="ECO:0007669"/>
    <property type="project" value="InterPro"/>
</dbReference>
<sequence>MTRHLLTSAASSASASASASSSSSTSSLLAAARAVLDASSRSVPISQRRSYRSYIRSRAPSGSGSARIPLGTSVFGQLTSRGERPYQEDTSSSSCLQLPSTELRASLRASGRISTEAERRWHWPSEGESLDEELAGQVGWWGVFDGHGGDYASRYLAMYLHQVFEKVTPDMVTDTVQFTREHGGYFRRFEGGTALKRWVRLEELKPVRGGAAGKKRATNGHEAGKEGEASSSAATTSQQNPQAHADDSPATGPAPAAATSKSKSQPTPDWQDNGLTRLVPPPDNMKNDALTLAERATLAFLVADRHILTRHAQPGAELAQSNTPQRRRGIQTGDAHSTTSSPGKDRARAAKNGGGSTASVLTLHSLDSPPVVWYDSSLLQLSIYHVGDTRALLCPTVDGQAIPLTTHHHPDAPSESERLRRLGAGVVTDSFGEARWMGALANTRALGDGHFKAAGVTAEPEVLSQVIRGEKYSHVTLFSDGISSVMSDQEVVDLARGAGHPQEAARRILKFAEELGVEDNATVLVVPLLGWGKIGGTDTTAKQREFRKSKTDVFRDNRH</sequence>
<dbReference type="AlphaFoldDB" id="A0A316UQ04"/>
<dbReference type="PROSITE" id="PS51746">
    <property type="entry name" value="PPM_2"/>
    <property type="match status" value="1"/>
</dbReference>
<dbReference type="Proteomes" id="UP000245884">
    <property type="component" value="Unassembled WGS sequence"/>
</dbReference>
<evidence type="ECO:0000256" key="1">
    <source>
        <dbReference type="SAM" id="MobiDB-lite"/>
    </source>
</evidence>
<feature type="domain" description="PPM-type phosphatase" evidence="2">
    <location>
        <begin position="112"/>
        <end position="528"/>
    </location>
</feature>
<dbReference type="GeneID" id="37028038"/>
<dbReference type="InterPro" id="IPR036457">
    <property type="entry name" value="PPM-type-like_dom_sf"/>
</dbReference>
<gene>
    <name evidence="3" type="ORF">BDZ90DRAFT_232353</name>
</gene>
<dbReference type="SMART" id="SM00332">
    <property type="entry name" value="PP2Cc"/>
    <property type="match status" value="1"/>
</dbReference>
<feature type="compositionally biased region" description="Low complexity" evidence="1">
    <location>
        <begin position="248"/>
        <end position="266"/>
    </location>
</feature>
<feature type="region of interest" description="Disordered" evidence="1">
    <location>
        <begin position="1"/>
        <end position="24"/>
    </location>
</feature>
<dbReference type="OrthoDB" id="416093at2759"/>
<proteinExistence type="predicted"/>
<feature type="region of interest" description="Disordered" evidence="1">
    <location>
        <begin position="209"/>
        <end position="287"/>
    </location>
</feature>
<reference evidence="3 4" key="1">
    <citation type="journal article" date="2018" name="Mol. Biol. Evol.">
        <title>Broad Genomic Sampling Reveals a Smut Pathogenic Ancestry of the Fungal Clade Ustilaginomycotina.</title>
        <authorList>
            <person name="Kijpornyongpan T."/>
            <person name="Mondo S.J."/>
            <person name="Barry K."/>
            <person name="Sandor L."/>
            <person name="Lee J."/>
            <person name="Lipzen A."/>
            <person name="Pangilinan J."/>
            <person name="LaButti K."/>
            <person name="Hainaut M."/>
            <person name="Henrissat B."/>
            <person name="Grigoriev I.V."/>
            <person name="Spatafora J.W."/>
            <person name="Aime M.C."/>
        </authorList>
    </citation>
    <scope>NUCLEOTIDE SEQUENCE [LARGE SCALE GENOMIC DNA]</scope>
    <source>
        <strain evidence="3 4">MCA 5214</strain>
    </source>
</reference>
<dbReference type="CDD" id="cd00143">
    <property type="entry name" value="PP2Cc"/>
    <property type="match status" value="1"/>
</dbReference>
<feature type="region of interest" description="Disordered" evidence="1">
    <location>
        <begin position="312"/>
        <end position="355"/>
    </location>
</feature>
<dbReference type="InterPro" id="IPR001932">
    <property type="entry name" value="PPM-type_phosphatase-like_dom"/>
</dbReference>
<keyword evidence="4" id="KW-1185">Reference proteome</keyword>
<evidence type="ECO:0000313" key="3">
    <source>
        <dbReference type="EMBL" id="PWN27376.1"/>
    </source>
</evidence>
<dbReference type="InterPro" id="IPR015655">
    <property type="entry name" value="PP2C"/>
</dbReference>
<protein>
    <submittedName>
        <fullName evidence="3">Protein serine/threonine phosphatase 2C</fullName>
    </submittedName>
</protein>
<dbReference type="SUPFAM" id="SSF81606">
    <property type="entry name" value="PP2C-like"/>
    <property type="match status" value="1"/>
</dbReference>
<dbReference type="Gene3D" id="3.60.40.10">
    <property type="entry name" value="PPM-type phosphatase domain"/>
    <property type="match status" value="1"/>
</dbReference>
<dbReference type="PANTHER" id="PTHR13832:SF589">
    <property type="entry name" value="[PYRUVATE DEHYDROGENASE [ACETYL-TRANSFERRING]]-PHOSPHATASE 2, MITOCHONDRIAL"/>
    <property type="match status" value="1"/>
</dbReference>
<name>A0A316UQ04_9BASI</name>
<dbReference type="STRING" id="1569628.A0A316UQ04"/>
<dbReference type="RefSeq" id="XP_025361988.1">
    <property type="nucleotide sequence ID" value="XM_025506215.1"/>
</dbReference>
<organism evidence="3 4">
    <name type="scientific">Jaminaea rosea</name>
    <dbReference type="NCBI Taxonomy" id="1569628"/>
    <lineage>
        <taxon>Eukaryota</taxon>
        <taxon>Fungi</taxon>
        <taxon>Dikarya</taxon>
        <taxon>Basidiomycota</taxon>
        <taxon>Ustilaginomycotina</taxon>
        <taxon>Exobasidiomycetes</taxon>
        <taxon>Microstromatales</taxon>
        <taxon>Microstromatales incertae sedis</taxon>
        <taxon>Jaminaea</taxon>
    </lineage>
</organism>
<dbReference type="Pfam" id="PF00481">
    <property type="entry name" value="PP2C"/>
    <property type="match status" value="1"/>
</dbReference>
<evidence type="ECO:0000313" key="4">
    <source>
        <dbReference type="Proteomes" id="UP000245884"/>
    </source>
</evidence>
<dbReference type="PANTHER" id="PTHR13832">
    <property type="entry name" value="PROTEIN PHOSPHATASE 2C"/>
    <property type="match status" value="1"/>
</dbReference>
<dbReference type="EMBL" id="KZ819668">
    <property type="protein sequence ID" value="PWN27376.1"/>
    <property type="molecule type" value="Genomic_DNA"/>
</dbReference>
<accession>A0A316UQ04</accession>